<dbReference type="Gene3D" id="1.10.260.40">
    <property type="entry name" value="lambda repressor-like DNA-binding domains"/>
    <property type="match status" value="1"/>
</dbReference>
<keyword evidence="4" id="KW-1185">Reference proteome</keyword>
<feature type="domain" description="HTH cro/C1-type" evidence="2">
    <location>
        <begin position="3"/>
        <end position="57"/>
    </location>
</feature>
<dbReference type="PROSITE" id="PS50943">
    <property type="entry name" value="HTH_CROC1"/>
    <property type="match status" value="1"/>
</dbReference>
<dbReference type="EMBL" id="JAHCVK010000001">
    <property type="protein sequence ID" value="MBT0652549.1"/>
    <property type="molecule type" value="Genomic_DNA"/>
</dbReference>
<dbReference type="Pfam" id="PF06114">
    <property type="entry name" value="Peptidase_M78"/>
    <property type="match status" value="1"/>
</dbReference>
<organism evidence="3 4">
    <name type="scientific">Geomobilimonas luticola</name>
    <dbReference type="NCBI Taxonomy" id="1114878"/>
    <lineage>
        <taxon>Bacteria</taxon>
        <taxon>Pseudomonadati</taxon>
        <taxon>Thermodesulfobacteriota</taxon>
        <taxon>Desulfuromonadia</taxon>
        <taxon>Geobacterales</taxon>
        <taxon>Geobacteraceae</taxon>
        <taxon>Geomobilimonas</taxon>
    </lineage>
</organism>
<dbReference type="PANTHER" id="PTHR43236:SF1">
    <property type="entry name" value="BLL7220 PROTEIN"/>
    <property type="match status" value="1"/>
</dbReference>
<evidence type="ECO:0000259" key="2">
    <source>
        <dbReference type="PROSITE" id="PS50943"/>
    </source>
</evidence>
<evidence type="ECO:0000313" key="4">
    <source>
        <dbReference type="Proteomes" id="UP000756860"/>
    </source>
</evidence>
<name>A0ABS5SB05_9BACT</name>
<dbReference type="SUPFAM" id="SSF47413">
    <property type="entry name" value="lambda repressor-like DNA-binding domains"/>
    <property type="match status" value="1"/>
</dbReference>
<sequence>MILRELRELAGMTQDTLGEKVGVTRQTIAVWESGDRKPSVEQLGRLAKALGVSLSLFIESEPGAEPVLLFRADMPSALSQDLRHILTQKVEDYAAIEQIVGAEPVLPESRKVPDQALDAIDTHAERIRNWLGVENGPLGDVLALLEDRGIKIIQCPLPQQVSGFSAYTEELGGVIIVNAEHATERQYFTAIHELVHLIYHRMEYRRPTASTVKGKDPREKFADAVAGAVILPRAVIEEELGFYQNRWIPEPVLQYIKKRYYVSMKTVLFRAEQAGIISSKQRGQQMGKLIDKYGKNDEGVRLEKPSIPSRLERLAFQALADEKISSSRAAEILGRPIMDIRKDLLKWIDGEAFA</sequence>
<proteinExistence type="inferred from homology"/>
<dbReference type="Gene3D" id="1.10.10.2910">
    <property type="match status" value="1"/>
</dbReference>
<dbReference type="CDD" id="cd00093">
    <property type="entry name" value="HTH_XRE"/>
    <property type="match status" value="1"/>
</dbReference>
<dbReference type="InterPro" id="IPR010982">
    <property type="entry name" value="Lambda_DNA-bd_dom_sf"/>
</dbReference>
<evidence type="ECO:0000313" key="3">
    <source>
        <dbReference type="EMBL" id="MBT0652549.1"/>
    </source>
</evidence>
<dbReference type="InterPro" id="IPR052345">
    <property type="entry name" value="Rad_response_metalloprotease"/>
</dbReference>
<dbReference type="RefSeq" id="WP_214174487.1">
    <property type="nucleotide sequence ID" value="NZ_JAHCVK010000001.1"/>
</dbReference>
<evidence type="ECO:0000256" key="1">
    <source>
        <dbReference type="ARBA" id="ARBA00007227"/>
    </source>
</evidence>
<dbReference type="Pfam" id="PF01381">
    <property type="entry name" value="HTH_3"/>
    <property type="match status" value="1"/>
</dbReference>
<dbReference type="SMART" id="SM00530">
    <property type="entry name" value="HTH_XRE"/>
    <property type="match status" value="1"/>
</dbReference>
<comment type="similarity">
    <text evidence="1">Belongs to the short-chain fatty acyl-CoA assimilation regulator (ScfR) family.</text>
</comment>
<dbReference type="Proteomes" id="UP000756860">
    <property type="component" value="Unassembled WGS sequence"/>
</dbReference>
<gene>
    <name evidence="3" type="ORF">KI810_05740</name>
</gene>
<comment type="caution">
    <text evidence="3">The sequence shown here is derived from an EMBL/GenBank/DDBJ whole genome shotgun (WGS) entry which is preliminary data.</text>
</comment>
<dbReference type="InterPro" id="IPR010359">
    <property type="entry name" value="IrrE_HExxH"/>
</dbReference>
<dbReference type="InterPro" id="IPR001387">
    <property type="entry name" value="Cro/C1-type_HTH"/>
</dbReference>
<accession>A0ABS5SB05</accession>
<dbReference type="PANTHER" id="PTHR43236">
    <property type="entry name" value="ANTITOXIN HIGA1"/>
    <property type="match status" value="1"/>
</dbReference>
<protein>
    <submittedName>
        <fullName evidence="3">XRE family transcriptional regulator</fullName>
    </submittedName>
</protein>
<reference evidence="3 4" key="1">
    <citation type="submission" date="2021-05" db="EMBL/GenBank/DDBJ databases">
        <title>The draft genome of Geobacter luticola JCM 17780.</title>
        <authorList>
            <person name="Xu Z."/>
            <person name="Masuda Y."/>
            <person name="Itoh H."/>
            <person name="Senoo K."/>
        </authorList>
    </citation>
    <scope>NUCLEOTIDE SEQUENCE [LARGE SCALE GENOMIC DNA]</scope>
    <source>
        <strain evidence="3 4">JCM 17780</strain>
    </source>
</reference>